<keyword evidence="2" id="KW-1185">Reference proteome</keyword>
<organism evidence="1 2">
    <name type="scientific">Pocillopora meandrina</name>
    <dbReference type="NCBI Taxonomy" id="46732"/>
    <lineage>
        <taxon>Eukaryota</taxon>
        <taxon>Metazoa</taxon>
        <taxon>Cnidaria</taxon>
        <taxon>Anthozoa</taxon>
        <taxon>Hexacorallia</taxon>
        <taxon>Scleractinia</taxon>
        <taxon>Astrocoeniina</taxon>
        <taxon>Pocilloporidae</taxon>
        <taxon>Pocillopora</taxon>
    </lineage>
</organism>
<protein>
    <submittedName>
        <fullName evidence="1">Uncharacterized protein</fullName>
    </submittedName>
</protein>
<gene>
    <name evidence="1" type="ORF">PMEA_00007423</name>
</gene>
<dbReference type="Proteomes" id="UP001159428">
    <property type="component" value="Unassembled WGS sequence"/>
</dbReference>
<evidence type="ECO:0000313" key="2">
    <source>
        <dbReference type="Proteomes" id="UP001159428"/>
    </source>
</evidence>
<reference evidence="1 2" key="1">
    <citation type="submission" date="2022-05" db="EMBL/GenBank/DDBJ databases">
        <authorList>
            <consortium name="Genoscope - CEA"/>
            <person name="William W."/>
        </authorList>
    </citation>
    <scope>NUCLEOTIDE SEQUENCE [LARGE SCALE GENOMIC DNA]</scope>
</reference>
<accession>A0AAU9WM82</accession>
<comment type="caution">
    <text evidence="1">The sequence shown here is derived from an EMBL/GenBank/DDBJ whole genome shotgun (WGS) entry which is preliminary data.</text>
</comment>
<name>A0AAU9WM82_9CNID</name>
<sequence>MFSVQPNRNKIALFTNIKLYQLRITVYVRRQYYGLLYRGNCRHRYCTVKCSAARVTCMSEVMLLSKGTPMGPIALELLGNSILTWVTKARLLGLTFCEDLEVILIYSVQQKDYTAGQ</sequence>
<dbReference type="AlphaFoldDB" id="A0AAU9WM82"/>
<evidence type="ECO:0000313" key="1">
    <source>
        <dbReference type="EMBL" id="CAH3118636.1"/>
    </source>
</evidence>
<dbReference type="EMBL" id="CALNXJ010000016">
    <property type="protein sequence ID" value="CAH3118636.1"/>
    <property type="molecule type" value="Genomic_DNA"/>
</dbReference>
<proteinExistence type="predicted"/>